<proteinExistence type="predicted"/>
<name>A0ABT9ZR74_9BACI</name>
<dbReference type="Proteomes" id="UP001230005">
    <property type="component" value="Unassembled WGS sequence"/>
</dbReference>
<protein>
    <recommendedName>
        <fullName evidence="3">Flagellar hook-length control protein FliK</fullName>
    </recommendedName>
</protein>
<evidence type="ECO:0008006" key="3">
    <source>
        <dbReference type="Google" id="ProtNLM"/>
    </source>
</evidence>
<evidence type="ECO:0000313" key="1">
    <source>
        <dbReference type="EMBL" id="MDQ0253731.1"/>
    </source>
</evidence>
<accession>A0ABT9ZR74</accession>
<comment type="caution">
    <text evidence="1">The sequence shown here is derived from an EMBL/GenBank/DDBJ whole genome shotgun (WGS) entry which is preliminary data.</text>
</comment>
<evidence type="ECO:0000313" key="2">
    <source>
        <dbReference type="Proteomes" id="UP001230005"/>
    </source>
</evidence>
<gene>
    <name evidence="1" type="ORF">J2S74_001103</name>
</gene>
<organism evidence="1 2">
    <name type="scientific">Evansella vedderi</name>
    <dbReference type="NCBI Taxonomy" id="38282"/>
    <lineage>
        <taxon>Bacteria</taxon>
        <taxon>Bacillati</taxon>
        <taxon>Bacillota</taxon>
        <taxon>Bacilli</taxon>
        <taxon>Bacillales</taxon>
        <taxon>Bacillaceae</taxon>
        <taxon>Evansella</taxon>
    </lineage>
</organism>
<sequence>MFHSAPLQNLINGIDPIHTKSIQLRSGQLFQGRITQIYPNDLAQLRLGGLTLTAKLEAKIEKGRSYWFQVLDGDNGIPKLRVLEEVPVFPTKQGKNAIIKQLGIPLGSHHEQLLHKLIKENIPFTRENLRQGGDILQGISLQRETMEEAVVQLLRRNFPITKDTILSLQSLQANETIGGALTKLERALRGELQYRYPQLFEIISLLLQKSDWDAVNSSGLRGSMLLKDLFLMLGLNHESQLNHALANNEMKKMETLKSLLLEMKPWDLPKSITNLREFLLHRITASQILSTPNEGPVQQVVVQFPVKFSKHYRDVTVQWEGRTLKNGQIDEKHCRILFYMELDHLLETIVDVQIQNRIVSLTIYNEHPKPVSINNQWHDILRGKMRNLNYQFSTVKWIQSKGNETNTSSTPALYGERHVNYRGVDVRI</sequence>
<reference evidence="1 2" key="1">
    <citation type="submission" date="2023-07" db="EMBL/GenBank/DDBJ databases">
        <title>Genomic Encyclopedia of Type Strains, Phase IV (KMG-IV): sequencing the most valuable type-strain genomes for metagenomic binning, comparative biology and taxonomic classification.</title>
        <authorList>
            <person name="Goeker M."/>
        </authorList>
    </citation>
    <scope>NUCLEOTIDE SEQUENCE [LARGE SCALE GENOMIC DNA]</scope>
    <source>
        <strain evidence="1 2">DSM 9768</strain>
    </source>
</reference>
<dbReference type="RefSeq" id="WP_307322770.1">
    <property type="nucleotide sequence ID" value="NZ_JAUSUG010000003.1"/>
</dbReference>
<dbReference type="EMBL" id="JAUSUG010000003">
    <property type="protein sequence ID" value="MDQ0253731.1"/>
    <property type="molecule type" value="Genomic_DNA"/>
</dbReference>
<keyword evidence="2" id="KW-1185">Reference proteome</keyword>